<sequence>MIDEEKLLPNSITFVGIFSVCNHRGSVDKGRKYFETMVNEYNIKPVLQHYGCLINLLARNGQINEALDIVSNMPIKLDAVIWKSLLDACRKNNMGLELSKELAIQIMESDGDSCSGVYVLLSRKMSSQKLQNENDLTACEMTLYLFFD</sequence>
<dbReference type="Gene3D" id="1.25.40.10">
    <property type="entry name" value="Tetratricopeptide repeat domain"/>
    <property type="match status" value="1"/>
</dbReference>
<dbReference type="InterPro" id="IPR002885">
    <property type="entry name" value="PPR_rpt"/>
</dbReference>
<organism evidence="2 3">
    <name type="scientific">Abeliophyllum distichum</name>
    <dbReference type="NCBI Taxonomy" id="126358"/>
    <lineage>
        <taxon>Eukaryota</taxon>
        <taxon>Viridiplantae</taxon>
        <taxon>Streptophyta</taxon>
        <taxon>Embryophyta</taxon>
        <taxon>Tracheophyta</taxon>
        <taxon>Spermatophyta</taxon>
        <taxon>Magnoliopsida</taxon>
        <taxon>eudicotyledons</taxon>
        <taxon>Gunneridae</taxon>
        <taxon>Pentapetalae</taxon>
        <taxon>asterids</taxon>
        <taxon>lamiids</taxon>
        <taxon>Lamiales</taxon>
        <taxon>Oleaceae</taxon>
        <taxon>Forsythieae</taxon>
        <taxon>Abeliophyllum</taxon>
    </lineage>
</organism>
<dbReference type="Pfam" id="PF01535">
    <property type="entry name" value="PPR"/>
    <property type="match status" value="1"/>
</dbReference>
<dbReference type="InterPro" id="IPR046960">
    <property type="entry name" value="PPR_At4g14850-like_plant"/>
</dbReference>
<dbReference type="PANTHER" id="PTHR47926:SF508">
    <property type="entry name" value="PENTATRICOPEPTIDE REPEAT-CONTAINING PROTEIN"/>
    <property type="match status" value="1"/>
</dbReference>
<reference evidence="3" key="1">
    <citation type="submission" date="2024-07" db="EMBL/GenBank/DDBJ databases">
        <title>Two chromosome-level genome assemblies of Korean endemic species Abeliophyllum distichum and Forsythia ovata (Oleaceae).</title>
        <authorList>
            <person name="Jang H."/>
        </authorList>
    </citation>
    <scope>NUCLEOTIDE SEQUENCE [LARGE SCALE GENOMIC DNA]</scope>
</reference>
<dbReference type="EMBL" id="JBFOLK010000002">
    <property type="protein sequence ID" value="KAL2531587.1"/>
    <property type="molecule type" value="Genomic_DNA"/>
</dbReference>
<evidence type="ECO:0000256" key="1">
    <source>
        <dbReference type="ARBA" id="ARBA00022737"/>
    </source>
</evidence>
<dbReference type="PANTHER" id="PTHR47926">
    <property type="entry name" value="PENTATRICOPEPTIDE REPEAT-CONTAINING PROTEIN"/>
    <property type="match status" value="1"/>
</dbReference>
<gene>
    <name evidence="2" type="ORF">Adt_04938</name>
</gene>
<dbReference type="Proteomes" id="UP001604336">
    <property type="component" value="Unassembled WGS sequence"/>
</dbReference>
<evidence type="ECO:0000313" key="3">
    <source>
        <dbReference type="Proteomes" id="UP001604336"/>
    </source>
</evidence>
<dbReference type="InterPro" id="IPR011990">
    <property type="entry name" value="TPR-like_helical_dom_sf"/>
</dbReference>
<comment type="caution">
    <text evidence="2">The sequence shown here is derived from an EMBL/GenBank/DDBJ whole genome shotgun (WGS) entry which is preliminary data.</text>
</comment>
<protein>
    <submittedName>
        <fullName evidence="2">Pentatricopeptide repeat-containing protein</fullName>
    </submittedName>
</protein>
<name>A0ABD1V2Q3_9LAMI</name>
<keyword evidence="1" id="KW-0677">Repeat</keyword>
<evidence type="ECO:0000313" key="2">
    <source>
        <dbReference type="EMBL" id="KAL2531587.1"/>
    </source>
</evidence>
<dbReference type="AlphaFoldDB" id="A0ABD1V2Q3"/>
<dbReference type="NCBIfam" id="TIGR00756">
    <property type="entry name" value="PPR"/>
    <property type="match status" value="1"/>
</dbReference>
<keyword evidence="3" id="KW-1185">Reference proteome</keyword>
<proteinExistence type="predicted"/>
<accession>A0ABD1V2Q3</accession>